<evidence type="ECO:0000256" key="1">
    <source>
        <dbReference type="ARBA" id="ARBA00044755"/>
    </source>
</evidence>
<evidence type="ECO:0000313" key="4">
    <source>
        <dbReference type="Proteomes" id="UP000248975"/>
    </source>
</evidence>
<sequence>MNTKTAETETVARPAGRPNVPGGRTVLASDIRLTGNLSSSGTVEILGEVNGDVSAQTLVVGAEGLLKGSISAEAVEVRGHLEGKVSCLAFTLRSSAIVTAEVNYETLVIESGAQIDGKFKHTTR</sequence>
<dbReference type="PANTHER" id="PTHR35024:SF4">
    <property type="entry name" value="POLYMER-FORMING CYTOSKELETAL PROTEIN"/>
    <property type="match status" value="1"/>
</dbReference>
<proteinExistence type="inferred from homology"/>
<protein>
    <submittedName>
        <fullName evidence="3">Polymer-forming cytoskeletal protein</fullName>
    </submittedName>
</protein>
<dbReference type="PANTHER" id="PTHR35024">
    <property type="entry name" value="HYPOTHETICAL CYTOSOLIC PROTEIN"/>
    <property type="match status" value="1"/>
</dbReference>
<evidence type="ECO:0000313" key="3">
    <source>
        <dbReference type="EMBL" id="PZQ95593.1"/>
    </source>
</evidence>
<accession>A0A2W5TXT9</accession>
<reference evidence="3 4" key="1">
    <citation type="submission" date="2017-08" db="EMBL/GenBank/DDBJ databases">
        <title>Infants hospitalized years apart are colonized by the same room-sourced microbial strains.</title>
        <authorList>
            <person name="Brooks B."/>
            <person name="Olm M.R."/>
            <person name="Firek B.A."/>
            <person name="Baker R."/>
            <person name="Thomas B.C."/>
            <person name="Morowitz M.J."/>
            <person name="Banfield J.F."/>
        </authorList>
    </citation>
    <scope>NUCLEOTIDE SEQUENCE [LARGE SCALE GENOMIC DNA]</scope>
    <source>
        <strain evidence="3">S2_003_000_R2_11</strain>
    </source>
</reference>
<dbReference type="AlphaFoldDB" id="A0A2W5TXT9"/>
<comment type="caution">
    <text evidence="3">The sequence shown here is derived from an EMBL/GenBank/DDBJ whole genome shotgun (WGS) entry which is preliminary data.</text>
</comment>
<feature type="region of interest" description="Disordered" evidence="2">
    <location>
        <begin position="1"/>
        <end position="24"/>
    </location>
</feature>
<organism evidence="3 4">
    <name type="scientific">Cereibacter sphaeroides</name>
    <name type="common">Rhodobacter sphaeroides</name>
    <dbReference type="NCBI Taxonomy" id="1063"/>
    <lineage>
        <taxon>Bacteria</taxon>
        <taxon>Pseudomonadati</taxon>
        <taxon>Pseudomonadota</taxon>
        <taxon>Alphaproteobacteria</taxon>
        <taxon>Rhodobacterales</taxon>
        <taxon>Paracoccaceae</taxon>
        <taxon>Cereibacter</taxon>
    </lineage>
</organism>
<evidence type="ECO:0000256" key="2">
    <source>
        <dbReference type="SAM" id="MobiDB-lite"/>
    </source>
</evidence>
<dbReference type="Proteomes" id="UP000248975">
    <property type="component" value="Unassembled WGS sequence"/>
</dbReference>
<name>A0A2W5TXT9_CERSP</name>
<gene>
    <name evidence="3" type="ORF">DI533_18240</name>
</gene>
<dbReference type="EMBL" id="QFQS01000006">
    <property type="protein sequence ID" value="PZQ95593.1"/>
    <property type="molecule type" value="Genomic_DNA"/>
</dbReference>
<dbReference type="InterPro" id="IPR007607">
    <property type="entry name" value="BacA/B"/>
</dbReference>
<dbReference type="Pfam" id="PF04519">
    <property type="entry name" value="Bactofilin"/>
    <property type="match status" value="1"/>
</dbReference>
<comment type="similarity">
    <text evidence="1">Belongs to the bactofilin family.</text>
</comment>